<dbReference type="Gene3D" id="3.30.470.20">
    <property type="entry name" value="ATP-grasp fold, B domain"/>
    <property type="match status" value="1"/>
</dbReference>
<dbReference type="InterPro" id="IPR011761">
    <property type="entry name" value="ATP-grasp"/>
</dbReference>
<dbReference type="OrthoDB" id="24041at2"/>
<keyword evidence="2 4" id="KW-0547">Nucleotide-binding</keyword>
<dbReference type="GO" id="GO:0046872">
    <property type="term" value="F:metal ion binding"/>
    <property type="evidence" value="ECO:0007669"/>
    <property type="project" value="InterPro"/>
</dbReference>
<dbReference type="PANTHER" id="PTHR43585">
    <property type="entry name" value="FUMIPYRROLE BIOSYNTHESIS PROTEIN C"/>
    <property type="match status" value="1"/>
</dbReference>
<evidence type="ECO:0000256" key="3">
    <source>
        <dbReference type="ARBA" id="ARBA00022840"/>
    </source>
</evidence>
<organism evidence="6 7">
    <name type="scientific">Micromonospora sediminicola</name>
    <dbReference type="NCBI Taxonomy" id="946078"/>
    <lineage>
        <taxon>Bacteria</taxon>
        <taxon>Bacillati</taxon>
        <taxon>Actinomycetota</taxon>
        <taxon>Actinomycetes</taxon>
        <taxon>Micromonosporales</taxon>
        <taxon>Micromonosporaceae</taxon>
        <taxon>Micromonospora</taxon>
    </lineage>
</organism>
<sequence length="411" mass="44720">MNRAILVVYRPAAGRYLAQFRAVVAAAADLGVDTLVLLPADQPAPEAAGLPCHRADLDDPEAVRAAVAGIVAERPVERIFPLFEGDVLTAARCRRDHGIPGLDPEQALTFRDKNVMHRRATELGVPVARSCRPDTVRAVAEFAAEVGWPVVVKPYAGWACGDTHRVDSADDLARVWPLVADARHDYRVEEYVRGAEFHVDSLLRDGEVVFAQLSRYTYSVLEFRDEPGGTVSRKHDLTPPERRILAANAEILRGFGMRTGVAHVEFFLRDDGEVVFGEAAARAGGGSIVPAIEAGRGINLAGEWCRLELDPTHVPATVLGPETGTEYLCSDRYGRITAITSAEELRALDSVLDADVWKSVGDVLAPPTASNDVLGWYVCEGRDFDDVRARFKTIRDAFVVRTEPAGEPSCG</sequence>
<keyword evidence="3 4" id="KW-0067">ATP-binding</keyword>
<reference evidence="7" key="1">
    <citation type="submission" date="2016-06" db="EMBL/GenBank/DDBJ databases">
        <authorList>
            <person name="Varghese N."/>
            <person name="Submissions Spin"/>
        </authorList>
    </citation>
    <scope>NUCLEOTIDE SEQUENCE [LARGE SCALE GENOMIC DNA]</scope>
    <source>
        <strain evidence="7">DSM 45794</strain>
    </source>
</reference>
<dbReference type="RefSeq" id="WP_091573905.1">
    <property type="nucleotide sequence ID" value="NZ_FLRH01000003.1"/>
</dbReference>
<dbReference type="Proteomes" id="UP000199558">
    <property type="component" value="Unassembled WGS sequence"/>
</dbReference>
<proteinExistence type="predicted"/>
<dbReference type="InterPro" id="IPR013815">
    <property type="entry name" value="ATP_grasp_subdomain_1"/>
</dbReference>
<keyword evidence="1" id="KW-0436">Ligase</keyword>
<evidence type="ECO:0000256" key="1">
    <source>
        <dbReference type="ARBA" id="ARBA00022598"/>
    </source>
</evidence>
<dbReference type="STRING" id="946078.GA0070622_3075"/>
<gene>
    <name evidence="6" type="ORF">GA0070622_3075</name>
</gene>
<dbReference type="Gene3D" id="3.30.1490.20">
    <property type="entry name" value="ATP-grasp fold, A domain"/>
    <property type="match status" value="1"/>
</dbReference>
<dbReference type="EMBL" id="FLRH01000003">
    <property type="protein sequence ID" value="SBT66058.1"/>
    <property type="molecule type" value="Genomic_DNA"/>
</dbReference>
<evidence type="ECO:0000256" key="4">
    <source>
        <dbReference type="PROSITE-ProRule" id="PRU00409"/>
    </source>
</evidence>
<dbReference type="Gene3D" id="3.40.50.20">
    <property type="match status" value="1"/>
</dbReference>
<dbReference type="InterPro" id="IPR040570">
    <property type="entry name" value="LAL_C2"/>
</dbReference>
<dbReference type="InterPro" id="IPR052032">
    <property type="entry name" value="ATP-dep_AA_Ligase"/>
</dbReference>
<feature type="domain" description="ATP-grasp" evidence="5">
    <location>
        <begin position="117"/>
        <end position="309"/>
    </location>
</feature>
<keyword evidence="7" id="KW-1185">Reference proteome</keyword>
<protein>
    <submittedName>
        <fullName evidence="6">Biotin carboxylase</fullName>
    </submittedName>
</protein>
<dbReference type="PANTHER" id="PTHR43585:SF2">
    <property type="entry name" value="ATP-GRASP ENZYME FSQD"/>
    <property type="match status" value="1"/>
</dbReference>
<evidence type="ECO:0000313" key="6">
    <source>
        <dbReference type="EMBL" id="SBT66058.1"/>
    </source>
</evidence>
<dbReference type="SUPFAM" id="SSF56059">
    <property type="entry name" value="Glutathione synthetase ATP-binding domain-like"/>
    <property type="match status" value="1"/>
</dbReference>
<evidence type="ECO:0000256" key="2">
    <source>
        <dbReference type="ARBA" id="ARBA00022741"/>
    </source>
</evidence>
<evidence type="ECO:0000259" key="5">
    <source>
        <dbReference type="PROSITE" id="PS50975"/>
    </source>
</evidence>
<name>A0A1A9BA82_9ACTN</name>
<dbReference type="Pfam" id="PF13535">
    <property type="entry name" value="ATP-grasp_4"/>
    <property type="match status" value="1"/>
</dbReference>
<dbReference type="GO" id="GO:0016874">
    <property type="term" value="F:ligase activity"/>
    <property type="evidence" value="ECO:0007669"/>
    <property type="project" value="UniProtKB-KW"/>
</dbReference>
<dbReference type="Pfam" id="PF18603">
    <property type="entry name" value="LAL_C2"/>
    <property type="match status" value="1"/>
</dbReference>
<dbReference type="AlphaFoldDB" id="A0A1A9BA82"/>
<evidence type="ECO:0000313" key="7">
    <source>
        <dbReference type="Proteomes" id="UP000199558"/>
    </source>
</evidence>
<dbReference type="PROSITE" id="PS50975">
    <property type="entry name" value="ATP_GRASP"/>
    <property type="match status" value="1"/>
</dbReference>
<dbReference type="GO" id="GO:0005524">
    <property type="term" value="F:ATP binding"/>
    <property type="evidence" value="ECO:0007669"/>
    <property type="project" value="UniProtKB-UniRule"/>
</dbReference>
<accession>A0A1A9BA82</accession>